<evidence type="ECO:0000259" key="8">
    <source>
        <dbReference type="Pfam" id="PF04413"/>
    </source>
</evidence>
<dbReference type="InterPro" id="IPR038107">
    <property type="entry name" value="Glycos_transf_N_sf"/>
</dbReference>
<dbReference type="AlphaFoldDB" id="A0AA88D1U2"/>
<keyword evidence="10" id="KW-1185">Reference proteome</keyword>
<evidence type="ECO:0000256" key="3">
    <source>
        <dbReference type="ARBA" id="ARBA00022679"/>
    </source>
</evidence>
<organism evidence="9 10">
    <name type="scientific">Ficus carica</name>
    <name type="common">Common fig</name>
    <dbReference type="NCBI Taxonomy" id="3494"/>
    <lineage>
        <taxon>Eukaryota</taxon>
        <taxon>Viridiplantae</taxon>
        <taxon>Streptophyta</taxon>
        <taxon>Embryophyta</taxon>
        <taxon>Tracheophyta</taxon>
        <taxon>Spermatophyta</taxon>
        <taxon>Magnoliopsida</taxon>
        <taxon>eudicotyledons</taxon>
        <taxon>Gunneridae</taxon>
        <taxon>Pentapetalae</taxon>
        <taxon>rosids</taxon>
        <taxon>fabids</taxon>
        <taxon>Rosales</taxon>
        <taxon>Moraceae</taxon>
        <taxon>Ficeae</taxon>
        <taxon>Ficus</taxon>
    </lineage>
</organism>
<evidence type="ECO:0000256" key="1">
    <source>
        <dbReference type="ARBA" id="ARBA00006380"/>
    </source>
</evidence>
<dbReference type="Pfam" id="PF04413">
    <property type="entry name" value="Glycos_transf_N"/>
    <property type="match status" value="1"/>
</dbReference>
<dbReference type="InterPro" id="IPR039901">
    <property type="entry name" value="Kdotransferase"/>
</dbReference>
<evidence type="ECO:0000256" key="5">
    <source>
        <dbReference type="ARBA" id="ARBA00049183"/>
    </source>
</evidence>
<protein>
    <recommendedName>
        <fullName evidence="2">lipid IVA 3-deoxy-D-manno-octulosonic acid transferase</fullName>
        <ecNumber evidence="2">2.4.99.12</ecNumber>
    </recommendedName>
    <alternativeName>
        <fullName evidence="4">Lipid IV(A) 3-deoxy-D-manno-octulosonic acid transferase</fullName>
    </alternativeName>
</protein>
<dbReference type="GO" id="GO:0043842">
    <property type="term" value="F:Kdo transferase activity"/>
    <property type="evidence" value="ECO:0007669"/>
    <property type="project" value="UniProtKB-EC"/>
</dbReference>
<dbReference type="GO" id="GO:0005886">
    <property type="term" value="C:plasma membrane"/>
    <property type="evidence" value="ECO:0007669"/>
    <property type="project" value="TreeGrafter"/>
</dbReference>
<comment type="catalytic activity">
    <reaction evidence="5">
        <text>lipid IVA (E. coli) + CMP-3-deoxy-beta-D-manno-octulosonate = alpha-Kdo-(2-&gt;6)-lipid IVA (E. coli) + CMP + H(+)</text>
        <dbReference type="Rhea" id="RHEA:28066"/>
        <dbReference type="ChEBI" id="CHEBI:15378"/>
        <dbReference type="ChEBI" id="CHEBI:58603"/>
        <dbReference type="ChEBI" id="CHEBI:60364"/>
        <dbReference type="ChEBI" id="CHEBI:60377"/>
        <dbReference type="ChEBI" id="CHEBI:85987"/>
        <dbReference type="EC" id="2.4.99.12"/>
    </reaction>
</comment>
<evidence type="ECO:0000313" key="9">
    <source>
        <dbReference type="EMBL" id="GMN39326.1"/>
    </source>
</evidence>
<dbReference type="Proteomes" id="UP001187192">
    <property type="component" value="Unassembled WGS sequence"/>
</dbReference>
<dbReference type="SUPFAM" id="SSF53756">
    <property type="entry name" value="UDP-Glycosyltransferase/glycogen phosphorylase"/>
    <property type="match status" value="1"/>
</dbReference>
<gene>
    <name evidence="9" type="ORF">TIFTF001_008560</name>
</gene>
<feature type="domain" description="3-deoxy-D-manno-octulosonic-acid transferase N-terminal" evidence="8">
    <location>
        <begin position="41"/>
        <end position="231"/>
    </location>
</feature>
<dbReference type="InterPro" id="IPR007507">
    <property type="entry name" value="Glycos_transf_N"/>
</dbReference>
<dbReference type="EMBL" id="BTGU01000009">
    <property type="protein sequence ID" value="GMN39326.1"/>
    <property type="molecule type" value="Genomic_DNA"/>
</dbReference>
<keyword evidence="3" id="KW-0808">Transferase</keyword>
<comment type="similarity">
    <text evidence="1">Belongs to the glycosyltransferase group 1 family. Glycosyltransferase 30 subfamily.</text>
</comment>
<dbReference type="EC" id="2.4.99.12" evidence="2"/>
<feature type="site" description="Transition state stabilizer" evidence="7">
    <location>
        <position position="149"/>
    </location>
</feature>
<name>A0AA88D1U2_FICCA</name>
<feature type="active site" description="Proton acceptor" evidence="6">
    <location>
        <position position="79"/>
    </location>
</feature>
<reference evidence="9" key="1">
    <citation type="submission" date="2023-07" db="EMBL/GenBank/DDBJ databases">
        <title>draft genome sequence of fig (Ficus carica).</title>
        <authorList>
            <person name="Takahashi T."/>
            <person name="Nishimura K."/>
        </authorList>
    </citation>
    <scope>NUCLEOTIDE SEQUENCE</scope>
</reference>
<evidence type="ECO:0000256" key="6">
    <source>
        <dbReference type="PIRSR" id="PIRSR639901-1"/>
    </source>
</evidence>
<dbReference type="Gene3D" id="3.40.50.2000">
    <property type="entry name" value="Glycogen Phosphorylase B"/>
    <property type="match status" value="1"/>
</dbReference>
<dbReference type="PANTHER" id="PTHR42755:SF1">
    <property type="entry name" value="3-DEOXY-D-MANNO-OCTULOSONIC ACID TRANSFERASE, MITOCHONDRIAL-RELATED"/>
    <property type="match status" value="1"/>
</dbReference>
<dbReference type="FunFam" id="3.40.50.11720:FF:000001">
    <property type="entry name" value="3-deoxy-D-manno-octulosonic acid transferase"/>
    <property type="match status" value="1"/>
</dbReference>
<comment type="caution">
    <text evidence="9">The sequence shown here is derived from an EMBL/GenBank/DDBJ whole genome shotgun (WGS) entry which is preliminary data.</text>
</comment>
<proteinExistence type="inferred from homology"/>
<accession>A0AA88D1U2</accession>
<feature type="site" description="Transition state stabilizer" evidence="7">
    <location>
        <position position="229"/>
    </location>
</feature>
<evidence type="ECO:0000256" key="7">
    <source>
        <dbReference type="PIRSR" id="PIRSR639901-2"/>
    </source>
</evidence>
<dbReference type="Gene3D" id="3.40.50.11720">
    <property type="entry name" value="3-Deoxy-D-manno-octulosonic-acid transferase, N-terminal domain"/>
    <property type="match status" value="1"/>
</dbReference>
<dbReference type="GO" id="GO:0009245">
    <property type="term" value="P:lipid A biosynthetic process"/>
    <property type="evidence" value="ECO:0007669"/>
    <property type="project" value="TreeGrafter"/>
</dbReference>
<evidence type="ECO:0000256" key="4">
    <source>
        <dbReference type="ARBA" id="ARBA00031445"/>
    </source>
</evidence>
<dbReference type="FunFam" id="3.40.50.2000:FF:000032">
    <property type="entry name" value="3-deoxy-D-manno-octulosonic acid transferase"/>
    <property type="match status" value="1"/>
</dbReference>
<evidence type="ECO:0000256" key="2">
    <source>
        <dbReference type="ARBA" id="ARBA00012621"/>
    </source>
</evidence>
<sequence>MAATKGNLVYAIYRALTHGFSPFLYLHLRWRKHRGLEHPLRWSERLGRPSLPRPPGPLLWFHAMSEIFVNLVQKFNVGEGVAVIPVIKECIRKRPDLNILMTTTTSSAFEVIKNRLPSGVTYQFAPIDTSAVMDAFLEYWKPNAIVLMESELWPNLILDASRKGIALALLNARMSTKSFNRWSKSWLLPLISLMLSKFSVIIPLSNVQAINFQLLLAPPSVIHLSGDLKFAVEESVISERDMRSIEDLKEQFAHRQVWMASSIHKGEEEVILAVHKVLMQEHPHLVTIIVPRHPQHGKDIAQELQKKGQGVALRSQGDKLIPGTNIYVVDTLGELRHLYRTTPIAVIGGSFLPGFTGHNISEAAAAGCAVLTGPYVGHFSDMISDMRRINPLSVLQVSGQSELEQALERLFRDDKVLEAQRVAAKRAYHTLSSGIVARVWNLLDDQLLKHALS</sequence>
<evidence type="ECO:0000313" key="10">
    <source>
        <dbReference type="Proteomes" id="UP001187192"/>
    </source>
</evidence>
<dbReference type="PANTHER" id="PTHR42755">
    <property type="entry name" value="3-DEOXY-MANNO-OCTULOSONATE CYTIDYLYLTRANSFERASE"/>
    <property type="match status" value="1"/>
</dbReference>